<proteinExistence type="predicted"/>
<feature type="region of interest" description="Disordered" evidence="1">
    <location>
        <begin position="1"/>
        <end position="27"/>
    </location>
</feature>
<evidence type="ECO:0000313" key="2">
    <source>
        <dbReference type="EMBL" id="KAH3809490.1"/>
    </source>
</evidence>
<name>A0A9D4G6J5_DREPO</name>
<sequence>MSIFRNLNAKCDGTTDGQTDRRTDSSINICPPTGGIQSMNDAAEMAIPDRISHAQLNVRKMGAEETENTDSGYARYIWTPNDFDQQCPDNDDVDVDDDPTSGASVTNVDDGINNSVCDAASDVYTGNKIHHSDDNTV</sequence>
<dbReference type="AlphaFoldDB" id="A0A9D4G6J5"/>
<evidence type="ECO:0000256" key="1">
    <source>
        <dbReference type="SAM" id="MobiDB-lite"/>
    </source>
</evidence>
<evidence type="ECO:0000313" key="3">
    <source>
        <dbReference type="Proteomes" id="UP000828390"/>
    </source>
</evidence>
<gene>
    <name evidence="2" type="ORF">DPMN_137861</name>
</gene>
<dbReference type="EMBL" id="JAIWYP010000006">
    <property type="protein sequence ID" value="KAH3809490.1"/>
    <property type="molecule type" value="Genomic_DNA"/>
</dbReference>
<feature type="compositionally biased region" description="Acidic residues" evidence="1">
    <location>
        <begin position="89"/>
        <end position="99"/>
    </location>
</feature>
<keyword evidence="3" id="KW-1185">Reference proteome</keyword>
<comment type="caution">
    <text evidence="2">The sequence shown here is derived from an EMBL/GenBank/DDBJ whole genome shotgun (WGS) entry which is preliminary data.</text>
</comment>
<organism evidence="2 3">
    <name type="scientific">Dreissena polymorpha</name>
    <name type="common">Zebra mussel</name>
    <name type="synonym">Mytilus polymorpha</name>
    <dbReference type="NCBI Taxonomy" id="45954"/>
    <lineage>
        <taxon>Eukaryota</taxon>
        <taxon>Metazoa</taxon>
        <taxon>Spiralia</taxon>
        <taxon>Lophotrochozoa</taxon>
        <taxon>Mollusca</taxon>
        <taxon>Bivalvia</taxon>
        <taxon>Autobranchia</taxon>
        <taxon>Heteroconchia</taxon>
        <taxon>Euheterodonta</taxon>
        <taxon>Imparidentia</taxon>
        <taxon>Neoheterodontei</taxon>
        <taxon>Myida</taxon>
        <taxon>Dreissenoidea</taxon>
        <taxon>Dreissenidae</taxon>
        <taxon>Dreissena</taxon>
    </lineage>
</organism>
<protein>
    <submittedName>
        <fullName evidence="2">Uncharacterized protein</fullName>
    </submittedName>
</protein>
<reference evidence="2" key="1">
    <citation type="journal article" date="2019" name="bioRxiv">
        <title>The Genome of the Zebra Mussel, Dreissena polymorpha: A Resource for Invasive Species Research.</title>
        <authorList>
            <person name="McCartney M.A."/>
            <person name="Auch B."/>
            <person name="Kono T."/>
            <person name="Mallez S."/>
            <person name="Zhang Y."/>
            <person name="Obille A."/>
            <person name="Becker A."/>
            <person name="Abrahante J.E."/>
            <person name="Garbe J."/>
            <person name="Badalamenti J.P."/>
            <person name="Herman A."/>
            <person name="Mangelson H."/>
            <person name="Liachko I."/>
            <person name="Sullivan S."/>
            <person name="Sone E.D."/>
            <person name="Koren S."/>
            <person name="Silverstein K.A.T."/>
            <person name="Beckman K.B."/>
            <person name="Gohl D.M."/>
        </authorList>
    </citation>
    <scope>NUCLEOTIDE SEQUENCE</scope>
    <source>
        <strain evidence="2">Duluth1</strain>
        <tissue evidence="2">Whole animal</tissue>
    </source>
</reference>
<accession>A0A9D4G6J5</accession>
<dbReference type="Proteomes" id="UP000828390">
    <property type="component" value="Unassembled WGS sequence"/>
</dbReference>
<feature type="region of interest" description="Disordered" evidence="1">
    <location>
        <begin position="82"/>
        <end position="109"/>
    </location>
</feature>
<reference evidence="2" key="2">
    <citation type="submission" date="2020-11" db="EMBL/GenBank/DDBJ databases">
        <authorList>
            <person name="McCartney M.A."/>
            <person name="Auch B."/>
            <person name="Kono T."/>
            <person name="Mallez S."/>
            <person name="Becker A."/>
            <person name="Gohl D.M."/>
            <person name="Silverstein K.A.T."/>
            <person name="Koren S."/>
            <person name="Bechman K.B."/>
            <person name="Herman A."/>
            <person name="Abrahante J.E."/>
            <person name="Garbe J."/>
        </authorList>
    </citation>
    <scope>NUCLEOTIDE SEQUENCE</scope>
    <source>
        <strain evidence="2">Duluth1</strain>
        <tissue evidence="2">Whole animal</tissue>
    </source>
</reference>